<dbReference type="EMBL" id="BMKI01000003">
    <property type="protein sequence ID" value="GGC88247.1"/>
    <property type="molecule type" value="Genomic_DNA"/>
</dbReference>
<comment type="caution">
    <text evidence="1">The sequence shown here is derived from an EMBL/GenBank/DDBJ whole genome shotgun (WGS) entry which is preliminary data.</text>
</comment>
<keyword evidence="2" id="KW-1185">Reference proteome</keyword>
<dbReference type="Proteomes" id="UP000630615">
    <property type="component" value="Unassembled WGS sequence"/>
</dbReference>
<organism evidence="1 2">
    <name type="scientific">Enterococcus wangshanyuanii</name>
    <dbReference type="NCBI Taxonomy" id="2005703"/>
    <lineage>
        <taxon>Bacteria</taxon>
        <taxon>Bacillati</taxon>
        <taxon>Bacillota</taxon>
        <taxon>Bacilli</taxon>
        <taxon>Lactobacillales</taxon>
        <taxon>Enterococcaceae</taxon>
        <taxon>Enterococcus</taxon>
    </lineage>
</organism>
<evidence type="ECO:0000313" key="1">
    <source>
        <dbReference type="EMBL" id="GGC88247.1"/>
    </source>
</evidence>
<name>A0ABQ1P138_9ENTE</name>
<sequence length="249" mass="27827">MSENIKDAIQYGVELSQGQQVVHVIDGKTFYDRTKADLKEVEPIKYAATLTINSLTGLINYLKSKFDEEADAVQEEILLHVESPTSVIAYSKLNSDRCRESLVEAKMRMDKFNYGYFMDSEQFIINIQSLFQREKDAEAVLKCASGIRIEGGGDLYDNGISQQVSVKQGAATIQKAEVPSPATLKPYRTFLEIDQPEGQFIFRINKHGECALFEADGGIWKNHAIDQIKEYLTSALKDEVGSGQITIIG</sequence>
<accession>A0ABQ1P138</accession>
<evidence type="ECO:0000313" key="2">
    <source>
        <dbReference type="Proteomes" id="UP000630615"/>
    </source>
</evidence>
<proteinExistence type="predicted"/>
<gene>
    <name evidence="1" type="ORF">GCM10011573_17320</name>
</gene>
<protein>
    <recommendedName>
        <fullName evidence="3">Phage protein</fullName>
    </recommendedName>
</protein>
<reference evidence="2" key="1">
    <citation type="journal article" date="2019" name="Int. J. Syst. Evol. Microbiol.">
        <title>The Global Catalogue of Microorganisms (GCM) 10K type strain sequencing project: providing services to taxonomists for standard genome sequencing and annotation.</title>
        <authorList>
            <consortium name="The Broad Institute Genomics Platform"/>
            <consortium name="The Broad Institute Genome Sequencing Center for Infectious Disease"/>
            <person name="Wu L."/>
            <person name="Ma J."/>
        </authorList>
    </citation>
    <scope>NUCLEOTIDE SEQUENCE [LARGE SCALE GENOMIC DNA]</scope>
    <source>
        <strain evidence="2">CGMCC 1.15942</strain>
    </source>
</reference>
<dbReference type="RefSeq" id="WP_088271240.1">
    <property type="nucleotide sequence ID" value="NZ_BMKI01000003.1"/>
</dbReference>
<evidence type="ECO:0008006" key="3">
    <source>
        <dbReference type="Google" id="ProtNLM"/>
    </source>
</evidence>